<accession>A0A0E0G005</accession>
<evidence type="ECO:0000256" key="14">
    <source>
        <dbReference type="ARBA" id="ARBA00022833"/>
    </source>
</evidence>
<dbReference type="GO" id="GO:0140658">
    <property type="term" value="F:ATP-dependent chromatin remodeler activity"/>
    <property type="evidence" value="ECO:0007669"/>
    <property type="project" value="TreeGrafter"/>
</dbReference>
<dbReference type="InterPro" id="IPR011009">
    <property type="entry name" value="Kinase-like_dom_sf"/>
</dbReference>
<feature type="domain" description="Protein kinase" evidence="24">
    <location>
        <begin position="2819"/>
        <end position="3105"/>
    </location>
</feature>
<evidence type="ECO:0000259" key="24">
    <source>
        <dbReference type="PROSITE" id="PS50011"/>
    </source>
</evidence>
<dbReference type="Pfam" id="PF07714">
    <property type="entry name" value="PK_Tyr_Ser-Thr"/>
    <property type="match status" value="1"/>
</dbReference>
<feature type="compositionally biased region" description="Basic and acidic residues" evidence="23">
    <location>
        <begin position="194"/>
        <end position="207"/>
    </location>
</feature>
<keyword evidence="6" id="KW-0723">Serine/threonine-protein kinase</keyword>
<feature type="region of interest" description="Disordered" evidence="23">
    <location>
        <begin position="1"/>
        <end position="79"/>
    </location>
</feature>
<comment type="catalytic activity">
    <reaction evidence="18">
        <text>L-threonyl-[protein] + ATP = O-phospho-L-threonyl-[protein] + ADP + H(+)</text>
        <dbReference type="Rhea" id="RHEA:46608"/>
        <dbReference type="Rhea" id="RHEA-COMP:11060"/>
        <dbReference type="Rhea" id="RHEA-COMP:11605"/>
        <dbReference type="ChEBI" id="CHEBI:15378"/>
        <dbReference type="ChEBI" id="CHEBI:30013"/>
        <dbReference type="ChEBI" id="CHEBI:30616"/>
        <dbReference type="ChEBI" id="CHEBI:61977"/>
        <dbReference type="ChEBI" id="CHEBI:456216"/>
        <dbReference type="EC" id="2.7.11.1"/>
    </reaction>
</comment>
<evidence type="ECO:0000259" key="25">
    <source>
        <dbReference type="PROSITE" id="PS50013"/>
    </source>
</evidence>
<dbReference type="Pfam" id="PF25029">
    <property type="entry name" value="MOM1"/>
    <property type="match status" value="1"/>
</dbReference>
<feature type="compositionally biased region" description="Low complexity" evidence="23">
    <location>
        <begin position="1787"/>
        <end position="1797"/>
    </location>
</feature>
<sequence>MWKTQPGGTSRDGRGGGSTARANAGTGYPTRSRTSGNPQFSAPTNGANQRAMASLRSPLRGGPDMPTSRRCSPRLSGTQQDEVAEVACVGMLKRASKNASNSSTSRAPTRSSSTTTASSKDVAEEHSSGVGSTSSLSKKRKRMTAKSYRSLFKRSKKASSTERARKILPMGMWQRATLVHQHISIETCPQNKVAESRLEVEGRDRPTGHSRQNSISSLQSAPIPPIHYEEPESGHGDGEPLSIQKEVASSQFKVTASDEMEGNSNICVACGTPGDLKSCDGEGCKRSYHVSCLDHWLEYLSPGMWFCTVCTEKRLLFGIHSVADGIESLWNVKEGMQNGKQYLVKYKNLAHVHNRWVPEGVINDTPGGCDLLSLFNKRDHKEKTNWKKEWTEPHHLLRKRPLMPPKEADDFFCSSRANIEHCNVEWLVKWRDLGYEHATWELETACFLRTPQADELKRKYENRRKAAKQSSIPVETKVKHKTFQKLQRLPDEWPPGFDNDHLFSINQLLEFWCKSHGAVLVDDKEYVTKTILFTLTVLPDVCQPLLIVTTPASLSAWEIQFNHLAPFINVVVYDGQKDTLKLIQDLEFYDNRRCMMLQVLLSHPDAILEDIETIERIRWEAVIVDYYYENSAFKYFEQLKKLSTDFRMVLLGSPIKDNVPEYMNLLAFLNSEDKGYSDYVNADDALVMSKARFTHHIAYERKTDSSKFLEYWVPSCISQPQLEMYCSILLSKSSVLRSEMETDSVGALHDIYLSLKKCCDHPYIVNEFLRSSLSNNSNVTENIDTVVHASGKLLVLDKMLNEIKKKSLRVILLFQSDRAGGNKMGNILEDLMHHRFGPESYERVEYRAVLSRKQAAIDKFNNKTNGRFVFLIENRACLPSIKLSSIDAIIIYGSDNNPLNDLKALQKIKIESQFERVSIFRLYTPFTVEEKSLVLARQGIVIDNNIQDLRTSLKHSLLRWGAAFLFSRLDEVQQDDHASKSSEMERHFIDEVIVEFLTKLSTTVEDSTEVHRKSISKANMSGELYSRNITLMGEKEGISVLEDNPAEFWLNLLDGRSPHVSCISEPLQSRVTKSQTMDEVNAPAEEINEARKKRRKVGEIMGSSSKVVSDKSNDDALPDICTTSGPALQPVDVTQQKSVQSEGSESLMSTPKNLHAQMKQELSKLIKVLQLPDNVTLLVEQFFEYLLNNHVVVQEPKYIFHALNIALCWRVASIHNFKVDHKESLALAEKRLKYECNEELARLVYDSLKRKFPKKAGATGSNCQSTSVEKTKPSQQETSNILRNDHIFPKQRMDLHDNFMNGALQEGSFVAAQMVSEEQELIAVPGTHMECHFSTDELPDIVEKRINLIDNVFSLREYSIFDKQQSQISELEKYTQNKTARLKTVCNLVLEHICRSHADVETRNDTIKQTVQWFTMLMYAFLEHMRLQHSKLESLQSNTWAEERQLKEKLCLEAKSGQLDHTFDQQIALPDSNFVMQEFIHLKEQSSNSHVSGSAVSDCQQLCHDRLKMVNTLVRNVVPSEPISAQTVRNGSVEVVMVAGQPAPEVVDFPENNTCYSPDGIGLQKAKSPSIRPSNDDSINQESSASEYTSTENVERDNANPSTLPGVATSPAIGIYANLESTMVASTQNLTIFPASKEVATQSNLSTLPGSQTVETSQQPPAEAKLTENFGVTAWDVQPEMQTMTSTLDSPSARMCPDNNNQTVHQPDTSTSPLQEGSTSCHLTSVDATAGVTAKVDDTAAADPLDSETQSYTAAHKPAALLVSTEVETQTDQSSMLERQSISVPLVQSSLSSQNPPAEAEPASTLSRETARDVQPERQQSASVLETSLQRMHPDDDSQTKHQLETVLSQRGETCGHLGDAPEIVDANDSNTVCDVRAHLESPIFATPQSLVICQGLSEVGSQGNISNMSSQQSTDLSAQQNLAPSPLPPAEAERTGLLTTQPAQNFQPELQPSTSLFDASLESNNISQTDCQSDRAVVFLQEGATTQQHLLDTGVVVDDIVAEEPSHSESPTYIIHETAALVVSTEVETQTCQSNIPIQQNTTHPAQQSPETSRHSIASPVGLEATQEFQPEMQPSTSGQDQSEELEQEGMSSSAIQDLQPEMQPPNSVQGQYPGAVLCIAAAEDLQPLMQSSTPVPNQLAEANQEGMLSAAAAQNLQCETQRLTSTQDAPFERTDLSGIPVPRSITTAHQSVVPSWDLQTGVEPTGALCMETTHERQSELPSGSMQERSAETRANLVQRSCTTETCDLQPQLDLSSTIQTVQLEGIRSEDMNQIGVQSNSALSSEQPTQPLPVAPLVFNYQRFSDEPLKNELERLKHTSNVLSKVHEQKRKQLLVEYNQEMEKLKQKYDSLLQKEDSFYAQKEAELDTIYRKVFINQSLAENFRRKFLPLSAAQGGSTRPTIGQLVQSSQEPSARIVAEQVTASPVTLSSAVRPQVLHSSGPYVQPSLVVQPSSQATQPESILPGNMYRAMSSSPFSSTPMPMPHGTYRASGAQPHAPSPHLQQLRMPSPYATSHGNQHQRPSILASLLPFVLPSSSNPSLTAPPSLNTVVHRTSGPLNAGAGSQHAGSQISGVNPSGSSASASLNTWLTARLALTSEARGTVSSTEVLMDVHKKLLLASLSCVLLIQVASSDGTAEGVGTTSWTCSTIALRLSRISLQQMMMVAQDHGTAHVLLTKPLKKNTLQYMIGAASLPVTAHPEGKKHVSNKTVIVTLLVCVILTTIAFLGTTAYYLRRKDALSPHSHAYSFDKYTSWSSRSNLVSHRSSPLPQPKPKPRISVLKEFLCSCNPICGNEGGPLPGVIVRFSYSELEQATGKFSDEHLIGVGGTSKVYRGQLSDAKVIAVKKLRPLGGADEDFEFLSEVELLSRLNHCHVVPLLGYCMESQGRQLERLLVFECMGNGNLRDCLDLKQGRKAMDWATRVGVALGAARGVEYLHEAAAPRILHRDIKSTNILLDDKFRAKITDLGMAKCLMNDGVTSCSSSPARMLGTFGYFAPEYAIVGKASLKSDVFSFGVVILELITGRQPIHHHRPPAAAGESLVLWAAPRLRDSRLVVAELPDPALQGRFPQEEMQIMAHLARECLQWEPESRPTMSEVVQILATIAPSSRKHAAAATLVTRIGRSSSAGDTMHSTRLAVKCSVGESWRSPEMEEETVVDLTEPRLEPAIFFN</sequence>
<dbReference type="SUPFAM" id="SSF52540">
    <property type="entry name" value="P-loop containing nucleoside triphosphate hydrolases"/>
    <property type="match status" value="2"/>
</dbReference>
<reference evidence="28" key="2">
    <citation type="submission" date="2018-04" db="EMBL/GenBank/DDBJ databases">
        <title>OnivRS2 (Oryza nivara Reference Sequence Version 2).</title>
        <authorList>
            <person name="Zhang J."/>
            <person name="Kudrna D."/>
            <person name="Lee S."/>
            <person name="Talag J."/>
            <person name="Rajasekar S."/>
            <person name="Welchert J."/>
            <person name="Hsing Y.-I."/>
            <person name="Wing R.A."/>
        </authorList>
    </citation>
    <scope>NUCLEOTIDE SEQUENCE [LARGE SCALE GENOMIC DNA]</scope>
    <source>
        <strain evidence="28">SL10</strain>
    </source>
</reference>
<evidence type="ECO:0000313" key="28">
    <source>
        <dbReference type="EnsemblPlants" id="ONIVA02G00770.2"/>
    </source>
</evidence>
<keyword evidence="14" id="KW-0862">Zinc</keyword>
<dbReference type="Gene3D" id="3.30.200.20">
    <property type="entry name" value="Phosphorylase Kinase, domain 1"/>
    <property type="match status" value="1"/>
</dbReference>
<dbReference type="GO" id="GO:0000785">
    <property type="term" value="C:chromatin"/>
    <property type="evidence" value="ECO:0007669"/>
    <property type="project" value="TreeGrafter"/>
</dbReference>
<dbReference type="InterPro" id="IPR001965">
    <property type="entry name" value="Znf_PHD"/>
</dbReference>
<dbReference type="InterPro" id="IPR001245">
    <property type="entry name" value="Ser-Thr/Tyr_kinase_cat_dom"/>
</dbReference>
<evidence type="ECO:0000313" key="29">
    <source>
        <dbReference type="Proteomes" id="UP000006591"/>
    </source>
</evidence>
<feature type="region of interest" description="Disordered" evidence="23">
    <location>
        <begin position="1090"/>
        <end position="1149"/>
    </location>
</feature>
<dbReference type="GO" id="GO:0016887">
    <property type="term" value="F:ATP hydrolysis activity"/>
    <property type="evidence" value="ECO:0007669"/>
    <property type="project" value="TreeGrafter"/>
</dbReference>
<evidence type="ECO:0000259" key="27">
    <source>
        <dbReference type="PROSITE" id="PS51194"/>
    </source>
</evidence>
<dbReference type="SUPFAM" id="SSF56112">
    <property type="entry name" value="Protein kinase-like (PK-like)"/>
    <property type="match status" value="1"/>
</dbReference>
<dbReference type="Gene3D" id="3.40.50.10810">
    <property type="entry name" value="Tandem AAA-ATPase domain"/>
    <property type="match status" value="1"/>
</dbReference>
<evidence type="ECO:0000256" key="7">
    <source>
        <dbReference type="ARBA" id="ARBA00022553"/>
    </source>
</evidence>
<dbReference type="InterPro" id="IPR000953">
    <property type="entry name" value="Chromo/chromo_shadow_dom"/>
</dbReference>
<dbReference type="SMART" id="SM00220">
    <property type="entry name" value="S_TKc"/>
    <property type="match status" value="1"/>
</dbReference>
<keyword evidence="8" id="KW-0808">Transferase</keyword>
<keyword evidence="17" id="KW-0539">Nucleus</keyword>
<dbReference type="PROSITE" id="PS51194">
    <property type="entry name" value="HELICASE_CTER"/>
    <property type="match status" value="1"/>
</dbReference>
<dbReference type="Gene3D" id="1.10.510.10">
    <property type="entry name" value="Transferase(Phosphotransferase) domain 1"/>
    <property type="match status" value="1"/>
</dbReference>
<evidence type="ECO:0000256" key="11">
    <source>
        <dbReference type="ARBA" id="ARBA00022741"/>
    </source>
</evidence>
<evidence type="ECO:0000256" key="1">
    <source>
        <dbReference type="ARBA" id="ARBA00004123"/>
    </source>
</evidence>
<dbReference type="GO" id="GO:0003682">
    <property type="term" value="F:chromatin binding"/>
    <property type="evidence" value="ECO:0007669"/>
    <property type="project" value="TreeGrafter"/>
</dbReference>
<feature type="region of interest" description="Disordered" evidence="23">
    <location>
        <begin position="2070"/>
        <end position="2095"/>
    </location>
</feature>
<feature type="region of interest" description="Disordered" evidence="23">
    <location>
        <begin position="1558"/>
        <end position="1607"/>
    </location>
</feature>
<dbReference type="GO" id="GO:0005524">
    <property type="term" value="F:ATP binding"/>
    <property type="evidence" value="ECO:0007669"/>
    <property type="project" value="UniProtKB-UniRule"/>
</dbReference>
<keyword evidence="15 21" id="KW-0067">ATP-binding</keyword>
<dbReference type="Pfam" id="PF00176">
    <property type="entry name" value="SNF2-rel_dom"/>
    <property type="match status" value="1"/>
</dbReference>
<evidence type="ECO:0000256" key="2">
    <source>
        <dbReference type="ARBA" id="ARBA00004236"/>
    </source>
</evidence>
<dbReference type="GO" id="GO:0005886">
    <property type="term" value="C:plasma membrane"/>
    <property type="evidence" value="ECO:0007669"/>
    <property type="project" value="UniProtKB-SubCell"/>
</dbReference>
<keyword evidence="13" id="KW-0418">Kinase</keyword>
<comment type="similarity">
    <text evidence="3">Belongs to the protein kinase superfamily. TKL Ser/Thr protein kinase family. ROCO subfamily.</text>
</comment>
<evidence type="ECO:0000256" key="20">
    <source>
        <dbReference type="PROSITE-ProRule" id="PRU00146"/>
    </source>
</evidence>
<dbReference type="Gene3D" id="2.40.50.40">
    <property type="match status" value="2"/>
</dbReference>
<dbReference type="FunFam" id="3.30.200.20:FF:000415">
    <property type="entry name" value="receptor-like serine/threonine-protein kinase NCRK"/>
    <property type="match status" value="1"/>
</dbReference>
<dbReference type="PANTHER" id="PTHR45623">
    <property type="entry name" value="CHROMODOMAIN-HELICASE-DNA-BINDING PROTEIN 3-RELATED-RELATED"/>
    <property type="match status" value="1"/>
</dbReference>
<dbReference type="InterPro" id="IPR027417">
    <property type="entry name" value="P-loop_NTPase"/>
</dbReference>
<dbReference type="PROSITE" id="PS50016">
    <property type="entry name" value="ZF_PHD_2"/>
    <property type="match status" value="1"/>
</dbReference>
<dbReference type="PROSITE" id="PS00108">
    <property type="entry name" value="PROTEIN_KINASE_ST"/>
    <property type="match status" value="1"/>
</dbReference>
<feature type="compositionally biased region" description="Polar residues" evidence="23">
    <location>
        <begin position="2070"/>
        <end position="2082"/>
    </location>
</feature>
<evidence type="ECO:0000256" key="15">
    <source>
        <dbReference type="ARBA" id="ARBA00022840"/>
    </source>
</evidence>
<dbReference type="Gramene" id="ONIVA02G00770.2">
    <property type="protein sequence ID" value="ONIVA02G00770.2"/>
    <property type="gene ID" value="ONIVA02G00770"/>
</dbReference>
<dbReference type="InterPro" id="IPR038718">
    <property type="entry name" value="SNF2-like_sf"/>
</dbReference>
<keyword evidence="5" id="KW-1003">Cell membrane</keyword>
<keyword evidence="16" id="KW-0472">Membrane</keyword>
<keyword evidence="9" id="KW-0479">Metal-binding</keyword>
<dbReference type="InterPro" id="IPR000330">
    <property type="entry name" value="SNF2_N"/>
</dbReference>
<evidence type="ECO:0000256" key="4">
    <source>
        <dbReference type="ARBA" id="ARBA00012513"/>
    </source>
</evidence>
<dbReference type="InterPro" id="IPR001650">
    <property type="entry name" value="Helicase_C-like"/>
</dbReference>
<dbReference type="CDD" id="cd14066">
    <property type="entry name" value="STKc_IRAK"/>
    <property type="match status" value="1"/>
</dbReference>
<evidence type="ECO:0000256" key="21">
    <source>
        <dbReference type="PROSITE-ProRule" id="PRU10141"/>
    </source>
</evidence>
<feature type="binding site" evidence="21">
    <location>
        <position position="2848"/>
    </location>
    <ligand>
        <name>ATP</name>
        <dbReference type="ChEBI" id="CHEBI:30616"/>
    </ligand>
</feature>
<evidence type="ECO:0000256" key="17">
    <source>
        <dbReference type="ARBA" id="ARBA00023242"/>
    </source>
</evidence>
<evidence type="ECO:0000256" key="19">
    <source>
        <dbReference type="ARBA" id="ARBA00048679"/>
    </source>
</evidence>
<comment type="catalytic activity">
    <reaction evidence="19">
        <text>L-seryl-[protein] + ATP = O-phospho-L-seryl-[protein] + ADP + H(+)</text>
        <dbReference type="Rhea" id="RHEA:17989"/>
        <dbReference type="Rhea" id="RHEA-COMP:9863"/>
        <dbReference type="Rhea" id="RHEA-COMP:11604"/>
        <dbReference type="ChEBI" id="CHEBI:15378"/>
        <dbReference type="ChEBI" id="CHEBI:29999"/>
        <dbReference type="ChEBI" id="CHEBI:30616"/>
        <dbReference type="ChEBI" id="CHEBI:83421"/>
        <dbReference type="ChEBI" id="CHEBI:456216"/>
        <dbReference type="EC" id="2.7.11.1"/>
    </reaction>
</comment>
<dbReference type="InterPro" id="IPR017441">
    <property type="entry name" value="Protein_kinase_ATP_BS"/>
</dbReference>
<evidence type="ECO:0000259" key="26">
    <source>
        <dbReference type="PROSITE" id="PS50016"/>
    </source>
</evidence>
<evidence type="ECO:0000256" key="16">
    <source>
        <dbReference type="ARBA" id="ARBA00023136"/>
    </source>
</evidence>
<dbReference type="Proteomes" id="UP000006591">
    <property type="component" value="Chromosome 2"/>
</dbReference>
<feature type="compositionally biased region" description="Polar residues" evidence="23">
    <location>
        <begin position="1905"/>
        <end position="1922"/>
    </location>
</feature>
<dbReference type="SUPFAM" id="SSF54160">
    <property type="entry name" value="Chromo domain-like"/>
    <property type="match status" value="2"/>
</dbReference>
<evidence type="ECO:0000256" key="12">
    <source>
        <dbReference type="ARBA" id="ARBA00022771"/>
    </source>
</evidence>
<dbReference type="InterPro" id="IPR056882">
    <property type="entry name" value="MOM1_dom"/>
</dbReference>
<dbReference type="InterPro" id="IPR000719">
    <property type="entry name" value="Prot_kinase_dom"/>
</dbReference>
<reference evidence="28" key="1">
    <citation type="submission" date="2015-04" db="UniProtKB">
        <authorList>
            <consortium name="EnsemblPlants"/>
        </authorList>
    </citation>
    <scope>IDENTIFICATION</scope>
    <source>
        <strain evidence="28">SL10</strain>
    </source>
</reference>
<dbReference type="InterPro" id="IPR016197">
    <property type="entry name" value="Chromo-like_dom_sf"/>
</dbReference>
<dbReference type="GO" id="GO:0003677">
    <property type="term" value="F:DNA binding"/>
    <property type="evidence" value="ECO:0007669"/>
    <property type="project" value="TreeGrafter"/>
</dbReference>
<keyword evidence="11 21" id="KW-0547">Nucleotide-binding</keyword>
<keyword evidence="12 20" id="KW-0863">Zinc-finger</keyword>
<keyword evidence="7" id="KW-0597">Phosphoprotein</keyword>
<dbReference type="FunFam" id="1.10.510.10:FF:000395">
    <property type="entry name" value="receptor-like serine/threonine-protein kinase NCRK"/>
    <property type="match status" value="1"/>
</dbReference>
<dbReference type="SMART" id="SM00298">
    <property type="entry name" value="CHROMO"/>
    <property type="match status" value="2"/>
</dbReference>
<dbReference type="Gene3D" id="6.10.250.1310">
    <property type="match status" value="1"/>
</dbReference>
<organism evidence="28">
    <name type="scientific">Oryza nivara</name>
    <name type="common">Indian wild rice</name>
    <name type="synonym">Oryza sativa f. spontanea</name>
    <dbReference type="NCBI Taxonomy" id="4536"/>
    <lineage>
        <taxon>Eukaryota</taxon>
        <taxon>Viridiplantae</taxon>
        <taxon>Streptophyta</taxon>
        <taxon>Embryophyta</taxon>
        <taxon>Tracheophyta</taxon>
        <taxon>Spermatophyta</taxon>
        <taxon>Magnoliopsida</taxon>
        <taxon>Liliopsida</taxon>
        <taxon>Poales</taxon>
        <taxon>Poaceae</taxon>
        <taxon>BOP clade</taxon>
        <taxon>Oryzoideae</taxon>
        <taxon>Oryzeae</taxon>
        <taxon>Oryzinae</taxon>
        <taxon>Oryza</taxon>
    </lineage>
</organism>
<feature type="compositionally biased region" description="Polar residues" evidence="23">
    <location>
        <begin position="209"/>
        <end position="220"/>
    </location>
</feature>
<protein>
    <recommendedName>
        <fullName evidence="4">non-specific serine/threonine protein kinase</fullName>
        <ecNumber evidence="4">2.7.11.1</ecNumber>
    </recommendedName>
</protein>
<feature type="region of interest" description="Disordered" evidence="23">
    <location>
        <begin position="95"/>
        <end position="166"/>
    </location>
</feature>
<feature type="coiled-coil region" evidence="22">
    <location>
        <begin position="2329"/>
        <end position="2356"/>
    </location>
</feature>
<dbReference type="GO" id="GO:0008270">
    <property type="term" value="F:zinc ion binding"/>
    <property type="evidence" value="ECO:0007669"/>
    <property type="project" value="UniProtKB-KW"/>
</dbReference>
<evidence type="ECO:0000256" key="8">
    <source>
        <dbReference type="ARBA" id="ARBA00022679"/>
    </source>
</evidence>
<feature type="region of interest" description="Disordered" evidence="23">
    <location>
        <begin position="1254"/>
        <end position="1278"/>
    </location>
</feature>
<feature type="domain" description="Chromo" evidence="25">
    <location>
        <begin position="406"/>
        <end position="472"/>
    </location>
</feature>
<feature type="compositionally biased region" description="Polar residues" evidence="23">
    <location>
        <begin position="2035"/>
        <end position="2052"/>
    </location>
</feature>
<feature type="compositionally biased region" description="Polar residues" evidence="23">
    <location>
        <begin position="1571"/>
        <end position="1592"/>
    </location>
</feature>
<evidence type="ECO:0000256" key="6">
    <source>
        <dbReference type="ARBA" id="ARBA00022527"/>
    </source>
</evidence>
<dbReference type="PROSITE" id="PS50013">
    <property type="entry name" value="CHROMO_2"/>
    <property type="match status" value="1"/>
</dbReference>
<feature type="compositionally biased region" description="Basic and acidic residues" evidence="23">
    <location>
        <begin position="227"/>
        <end position="238"/>
    </location>
</feature>
<evidence type="ECO:0000256" key="13">
    <source>
        <dbReference type="ARBA" id="ARBA00022777"/>
    </source>
</evidence>
<proteinExistence type="inferred from homology"/>
<name>A0A0E0G005_ORYNI</name>
<evidence type="ECO:0000256" key="18">
    <source>
        <dbReference type="ARBA" id="ARBA00047899"/>
    </source>
</evidence>
<feature type="compositionally biased region" description="Polar residues" evidence="23">
    <location>
        <begin position="29"/>
        <end position="48"/>
    </location>
</feature>
<feature type="compositionally biased region" description="Polar residues" evidence="23">
    <location>
        <begin position="2568"/>
        <end position="2578"/>
    </location>
</feature>
<feature type="region of interest" description="Disordered" evidence="23">
    <location>
        <begin position="194"/>
        <end position="241"/>
    </location>
</feature>
<dbReference type="PANTHER" id="PTHR45623:SF36">
    <property type="entry name" value="CHROMO DOMAIN-CONTAINING PROTEIN"/>
    <property type="match status" value="1"/>
</dbReference>
<feature type="compositionally biased region" description="Polar residues" evidence="23">
    <location>
        <begin position="1259"/>
        <end position="1278"/>
    </location>
</feature>
<evidence type="ECO:0000256" key="23">
    <source>
        <dbReference type="SAM" id="MobiDB-lite"/>
    </source>
</evidence>
<evidence type="ECO:0000256" key="5">
    <source>
        <dbReference type="ARBA" id="ARBA00022475"/>
    </source>
</evidence>
<evidence type="ECO:0000256" key="3">
    <source>
        <dbReference type="ARBA" id="ARBA00008171"/>
    </source>
</evidence>
<evidence type="ECO:0000256" key="9">
    <source>
        <dbReference type="ARBA" id="ARBA00022723"/>
    </source>
</evidence>
<feature type="region of interest" description="Disordered" evidence="23">
    <location>
        <begin position="2035"/>
        <end position="2057"/>
    </location>
</feature>
<dbReference type="SMART" id="SM00249">
    <property type="entry name" value="PHD"/>
    <property type="match status" value="1"/>
</dbReference>
<dbReference type="GO" id="GO:0042393">
    <property type="term" value="F:histone binding"/>
    <property type="evidence" value="ECO:0007669"/>
    <property type="project" value="TreeGrafter"/>
</dbReference>
<feature type="domain" description="Helicase C-terminal" evidence="27">
    <location>
        <begin position="795"/>
        <end position="957"/>
    </location>
</feature>
<dbReference type="EC" id="2.7.11.1" evidence="4"/>
<keyword evidence="10" id="KW-0677">Repeat</keyword>
<evidence type="ECO:0000256" key="22">
    <source>
        <dbReference type="SAM" id="Coils"/>
    </source>
</evidence>
<dbReference type="GO" id="GO:0004674">
    <property type="term" value="F:protein serine/threonine kinase activity"/>
    <property type="evidence" value="ECO:0007669"/>
    <property type="project" value="UniProtKB-KW"/>
</dbReference>
<dbReference type="Gene3D" id="3.30.40.10">
    <property type="entry name" value="Zinc/RING finger domain, C3HC4 (zinc finger)"/>
    <property type="match status" value="1"/>
</dbReference>
<dbReference type="Gene3D" id="3.40.50.300">
    <property type="entry name" value="P-loop containing nucleotide triphosphate hydrolases"/>
    <property type="match status" value="1"/>
</dbReference>
<feature type="region of interest" description="Disordered" evidence="23">
    <location>
        <begin position="1687"/>
        <end position="1720"/>
    </location>
</feature>
<feature type="region of interest" description="Disordered" evidence="23">
    <location>
        <begin position="1905"/>
        <end position="1933"/>
    </location>
</feature>
<keyword evidence="29" id="KW-1185">Reference proteome</keyword>
<feature type="compositionally biased region" description="Polar residues" evidence="23">
    <location>
        <begin position="1698"/>
        <end position="1720"/>
    </location>
</feature>
<feature type="region of interest" description="Disordered" evidence="23">
    <location>
        <begin position="2475"/>
        <end position="2503"/>
    </location>
</feature>
<keyword evidence="22" id="KW-0175">Coiled coil</keyword>
<dbReference type="InterPro" id="IPR019787">
    <property type="entry name" value="Znf_PHD-finger"/>
</dbReference>
<feature type="region of interest" description="Disordered" evidence="23">
    <location>
        <begin position="2555"/>
        <end position="2578"/>
    </location>
</feature>
<dbReference type="GO" id="GO:0005634">
    <property type="term" value="C:nucleus"/>
    <property type="evidence" value="ECO:0007669"/>
    <property type="project" value="UniProtKB-SubCell"/>
</dbReference>
<feature type="region of interest" description="Disordered" evidence="23">
    <location>
        <begin position="1787"/>
        <end position="1822"/>
    </location>
</feature>
<dbReference type="InterPro" id="IPR013083">
    <property type="entry name" value="Znf_RING/FYVE/PHD"/>
</dbReference>
<feature type="domain" description="PHD-type" evidence="26">
    <location>
        <begin position="264"/>
        <end position="313"/>
    </location>
</feature>
<feature type="compositionally biased region" description="Low complexity" evidence="23">
    <location>
        <begin position="98"/>
        <end position="119"/>
    </location>
</feature>
<evidence type="ECO:0000256" key="10">
    <source>
        <dbReference type="ARBA" id="ARBA00022737"/>
    </source>
</evidence>
<comment type="subcellular location">
    <subcellularLocation>
        <location evidence="2">Cell membrane</location>
    </subcellularLocation>
    <subcellularLocation>
        <location evidence="1">Nucleus</location>
    </subcellularLocation>
</comment>
<feature type="compositionally biased region" description="Polar residues" evidence="23">
    <location>
        <begin position="1121"/>
        <end position="1149"/>
    </location>
</feature>
<dbReference type="EnsemblPlants" id="ONIVA02G00770.2">
    <property type="protein sequence ID" value="ONIVA02G00770.2"/>
    <property type="gene ID" value="ONIVA02G00770"/>
</dbReference>
<dbReference type="PROSITE" id="PS00107">
    <property type="entry name" value="PROTEIN_KINASE_ATP"/>
    <property type="match status" value="1"/>
</dbReference>
<dbReference type="PROSITE" id="PS50011">
    <property type="entry name" value="PROTEIN_KINASE_DOM"/>
    <property type="match status" value="1"/>
</dbReference>
<dbReference type="InterPro" id="IPR008271">
    <property type="entry name" value="Ser/Thr_kinase_AS"/>
</dbReference>